<feature type="region of interest" description="Disordered" evidence="1">
    <location>
        <begin position="1"/>
        <end position="60"/>
    </location>
</feature>
<accession>A0ABQ2JHH9</accession>
<protein>
    <submittedName>
        <fullName evidence="2">Uncharacterized protein</fullName>
    </submittedName>
</protein>
<organism evidence="2 3">
    <name type="scientific">Novosphingobium indicum</name>
    <dbReference type="NCBI Taxonomy" id="462949"/>
    <lineage>
        <taxon>Bacteria</taxon>
        <taxon>Pseudomonadati</taxon>
        <taxon>Pseudomonadota</taxon>
        <taxon>Alphaproteobacteria</taxon>
        <taxon>Sphingomonadales</taxon>
        <taxon>Sphingomonadaceae</taxon>
        <taxon>Novosphingobium</taxon>
    </lineage>
</organism>
<keyword evidence="3" id="KW-1185">Reference proteome</keyword>
<gene>
    <name evidence="2" type="ORF">GCM10011349_12780</name>
</gene>
<name>A0ABQ2JHH9_9SPHN</name>
<dbReference type="EMBL" id="BMLK01000005">
    <property type="protein sequence ID" value="GGN46074.1"/>
    <property type="molecule type" value="Genomic_DNA"/>
</dbReference>
<proteinExistence type="predicted"/>
<feature type="compositionally biased region" description="Basic and acidic residues" evidence="1">
    <location>
        <begin position="10"/>
        <end position="20"/>
    </location>
</feature>
<evidence type="ECO:0000313" key="3">
    <source>
        <dbReference type="Proteomes" id="UP000605099"/>
    </source>
</evidence>
<sequence length="60" mass="6179">MEVFMTSRAKQNEAPDKKTESSGCCCGNKRAASPAETGGQDPSATKDAATKHSQGCKSTG</sequence>
<evidence type="ECO:0000256" key="1">
    <source>
        <dbReference type="SAM" id="MobiDB-lite"/>
    </source>
</evidence>
<evidence type="ECO:0000313" key="2">
    <source>
        <dbReference type="EMBL" id="GGN46074.1"/>
    </source>
</evidence>
<comment type="caution">
    <text evidence="2">The sequence shown here is derived from an EMBL/GenBank/DDBJ whole genome shotgun (WGS) entry which is preliminary data.</text>
</comment>
<dbReference type="Proteomes" id="UP000605099">
    <property type="component" value="Unassembled WGS sequence"/>
</dbReference>
<feature type="compositionally biased region" description="Polar residues" evidence="1">
    <location>
        <begin position="51"/>
        <end position="60"/>
    </location>
</feature>
<reference evidence="3" key="1">
    <citation type="journal article" date="2019" name="Int. J. Syst. Evol. Microbiol.">
        <title>The Global Catalogue of Microorganisms (GCM) 10K type strain sequencing project: providing services to taxonomists for standard genome sequencing and annotation.</title>
        <authorList>
            <consortium name="The Broad Institute Genomics Platform"/>
            <consortium name="The Broad Institute Genome Sequencing Center for Infectious Disease"/>
            <person name="Wu L."/>
            <person name="Ma J."/>
        </authorList>
    </citation>
    <scope>NUCLEOTIDE SEQUENCE [LARGE SCALE GENOMIC DNA]</scope>
    <source>
        <strain evidence="3">CGMCC 1.6784</strain>
    </source>
</reference>